<organism evidence="2 3">
    <name type="scientific">Anaerobaca lacustris</name>
    <dbReference type="NCBI Taxonomy" id="3044600"/>
    <lineage>
        <taxon>Bacteria</taxon>
        <taxon>Pseudomonadati</taxon>
        <taxon>Planctomycetota</taxon>
        <taxon>Phycisphaerae</taxon>
        <taxon>Sedimentisphaerales</taxon>
        <taxon>Anaerobacaceae</taxon>
        <taxon>Anaerobaca</taxon>
    </lineage>
</organism>
<dbReference type="InterPro" id="IPR007485">
    <property type="entry name" value="LPS_assembly_LptE"/>
</dbReference>
<comment type="caution">
    <text evidence="2">The sequence shown here is derived from an EMBL/GenBank/DDBJ whole genome shotgun (WGS) entry which is preliminary data.</text>
</comment>
<dbReference type="PROSITE" id="PS51257">
    <property type="entry name" value="PROKAR_LIPOPROTEIN"/>
    <property type="match status" value="1"/>
</dbReference>
<accession>A0AAW6U5M2</accession>
<protein>
    <submittedName>
        <fullName evidence="2">LPS assembly lipoprotein LptE</fullName>
    </submittedName>
</protein>
<evidence type="ECO:0000313" key="3">
    <source>
        <dbReference type="Proteomes" id="UP001431776"/>
    </source>
</evidence>
<dbReference type="Pfam" id="PF04390">
    <property type="entry name" value="LptE"/>
    <property type="match status" value="1"/>
</dbReference>
<name>A0AAW6U5M2_9BACT</name>
<keyword evidence="1" id="KW-0812">Transmembrane</keyword>
<dbReference type="Proteomes" id="UP001431776">
    <property type="component" value="Unassembled WGS sequence"/>
</dbReference>
<keyword evidence="1" id="KW-1133">Transmembrane helix</keyword>
<dbReference type="AlphaFoldDB" id="A0AAW6U5M2"/>
<sequence length="179" mass="19969">MENRPHTIQRCTWLLLVSGVMTGIGLTGCAGVGGYSSRTLYPEDIRSVCLEMFDNRSFRRGVEYTLTDALAKRIEAMTPYKIVSSQDRADSVMSGQLLSISESSLTTERELARPLEREVVLTAVVNWKNLNTGQLMINSRTVTAAASYSDFQNQDFTYASALAANKLAQKIVELMETRW</sequence>
<dbReference type="GO" id="GO:0043165">
    <property type="term" value="P:Gram-negative-bacterium-type cell outer membrane assembly"/>
    <property type="evidence" value="ECO:0007669"/>
    <property type="project" value="InterPro"/>
</dbReference>
<dbReference type="GO" id="GO:0019867">
    <property type="term" value="C:outer membrane"/>
    <property type="evidence" value="ECO:0007669"/>
    <property type="project" value="InterPro"/>
</dbReference>
<keyword evidence="2" id="KW-0449">Lipoprotein</keyword>
<evidence type="ECO:0000256" key="1">
    <source>
        <dbReference type="SAM" id="Phobius"/>
    </source>
</evidence>
<evidence type="ECO:0000313" key="2">
    <source>
        <dbReference type="EMBL" id="MDI6450841.1"/>
    </source>
</evidence>
<keyword evidence="3" id="KW-1185">Reference proteome</keyword>
<dbReference type="RefSeq" id="WP_349246250.1">
    <property type="nucleotide sequence ID" value="NZ_JASCXX010000025.1"/>
</dbReference>
<reference evidence="2" key="1">
    <citation type="submission" date="2023-05" db="EMBL/GenBank/DDBJ databases">
        <title>Anaerotaeda fermentans gen. nov., sp. nov., a novel anaerobic planctomycete of the new family within the order Sedimentisphaerales isolated from Taman Peninsula, Russia.</title>
        <authorList>
            <person name="Khomyakova M.A."/>
            <person name="Merkel A.Y."/>
            <person name="Slobodkin A.I."/>
        </authorList>
    </citation>
    <scope>NUCLEOTIDE SEQUENCE</scope>
    <source>
        <strain evidence="2">M17dextr</strain>
    </source>
</reference>
<proteinExistence type="predicted"/>
<gene>
    <name evidence="2" type="primary">lptE</name>
    <name evidence="2" type="ORF">QJ522_17410</name>
</gene>
<dbReference type="EMBL" id="JASCXX010000025">
    <property type="protein sequence ID" value="MDI6450841.1"/>
    <property type="molecule type" value="Genomic_DNA"/>
</dbReference>
<feature type="transmembrane region" description="Helical" evidence="1">
    <location>
        <begin position="12"/>
        <end position="35"/>
    </location>
</feature>
<keyword evidence="1" id="KW-0472">Membrane</keyword>